<dbReference type="AlphaFoldDB" id="A0AAD4PP08"/>
<dbReference type="Proteomes" id="UP001200034">
    <property type="component" value="Unassembled WGS sequence"/>
</dbReference>
<accession>A0AAD4PP08</accession>
<keyword evidence="3" id="KW-1185">Reference proteome</keyword>
<dbReference type="GO" id="GO:0046982">
    <property type="term" value="F:protein heterodimerization activity"/>
    <property type="evidence" value="ECO:0007669"/>
    <property type="project" value="InterPro"/>
</dbReference>
<dbReference type="InterPro" id="IPR009072">
    <property type="entry name" value="Histone-fold"/>
</dbReference>
<reference evidence="2" key="1">
    <citation type="journal article" date="2021" name="Mol. Ecol. Resour.">
        <title>Phylogenomic analyses of the genus Drosophila reveals genomic signals of climate adaptation.</title>
        <authorList>
            <person name="Li F."/>
            <person name="Rane R.V."/>
            <person name="Luria V."/>
            <person name="Xiong Z."/>
            <person name="Chen J."/>
            <person name="Li Z."/>
            <person name="Catullo R.A."/>
            <person name="Griffin P.C."/>
            <person name="Schiffer M."/>
            <person name="Pearce S."/>
            <person name="Lee S.F."/>
            <person name="McElroy K."/>
            <person name="Stocker A."/>
            <person name="Shirriffs J."/>
            <person name="Cockerell F."/>
            <person name="Coppin C."/>
            <person name="Sgro C.M."/>
            <person name="Karger A."/>
            <person name="Cain J.W."/>
            <person name="Weber J.A."/>
            <person name="Santpere G."/>
            <person name="Kirschner M.W."/>
            <person name="Hoffmann A.A."/>
            <person name="Oakeshott J.G."/>
            <person name="Zhang G."/>
        </authorList>
    </citation>
    <scope>NUCLEOTIDE SEQUENCE</scope>
    <source>
        <strain evidence="2">BGI-SZ-2011g</strain>
    </source>
</reference>
<evidence type="ECO:0000256" key="1">
    <source>
        <dbReference type="SAM" id="MobiDB-lite"/>
    </source>
</evidence>
<dbReference type="EMBL" id="JAJJHW010001127">
    <property type="protein sequence ID" value="KAH8378017.1"/>
    <property type="molecule type" value="Genomic_DNA"/>
</dbReference>
<evidence type="ECO:0000313" key="2">
    <source>
        <dbReference type="EMBL" id="KAH8378017.1"/>
    </source>
</evidence>
<evidence type="ECO:0000313" key="3">
    <source>
        <dbReference type="Proteomes" id="UP001200034"/>
    </source>
</evidence>
<organism evidence="2 3">
    <name type="scientific">Drosophila rubida</name>
    <dbReference type="NCBI Taxonomy" id="30044"/>
    <lineage>
        <taxon>Eukaryota</taxon>
        <taxon>Metazoa</taxon>
        <taxon>Ecdysozoa</taxon>
        <taxon>Arthropoda</taxon>
        <taxon>Hexapoda</taxon>
        <taxon>Insecta</taxon>
        <taxon>Pterygota</taxon>
        <taxon>Neoptera</taxon>
        <taxon>Endopterygota</taxon>
        <taxon>Diptera</taxon>
        <taxon>Brachycera</taxon>
        <taxon>Muscomorpha</taxon>
        <taxon>Ephydroidea</taxon>
        <taxon>Drosophilidae</taxon>
        <taxon>Drosophila</taxon>
    </lineage>
</organism>
<dbReference type="Gene3D" id="1.10.20.10">
    <property type="entry name" value="Histone, subunit A"/>
    <property type="match status" value="1"/>
</dbReference>
<feature type="compositionally biased region" description="Basic and acidic residues" evidence="1">
    <location>
        <begin position="130"/>
        <end position="139"/>
    </location>
</feature>
<comment type="caution">
    <text evidence="2">The sequence shown here is derived from an EMBL/GenBank/DDBJ whole genome shotgun (WGS) entry which is preliminary data.</text>
</comment>
<proteinExistence type="predicted"/>
<protein>
    <submittedName>
        <fullName evidence="2">Uncharacterized protein</fullName>
    </submittedName>
</protein>
<feature type="region of interest" description="Disordered" evidence="1">
    <location>
        <begin position="130"/>
        <end position="158"/>
    </location>
</feature>
<gene>
    <name evidence="2" type="ORF">KR093_008496</name>
</gene>
<name>A0AAD4PP08_9MUSC</name>
<sequence>MENKNQLDESELDLETDLDFIDDVLEQANINVSPSVRGYLLDQAFTMARDQLLQAQCFSRFAGKSSIDEEDLKMASMDNAEELKFASVPPQAKPLGQHLSAAPTPAMGLLLPPWRNCQVGVNAQLKQLAKEAEPTEAKDPPLPAGKVTRINSKLPKNL</sequence>